<organism evidence="2 3">
    <name type="scientific">Amycolatopsis echigonensis</name>
    <dbReference type="NCBI Taxonomy" id="2576905"/>
    <lineage>
        <taxon>Bacteria</taxon>
        <taxon>Bacillati</taxon>
        <taxon>Actinomycetota</taxon>
        <taxon>Actinomycetes</taxon>
        <taxon>Pseudonocardiales</taxon>
        <taxon>Pseudonocardiaceae</taxon>
        <taxon>Amycolatopsis</taxon>
    </lineage>
</organism>
<protein>
    <submittedName>
        <fullName evidence="2">Uncharacterized protein</fullName>
    </submittedName>
</protein>
<name>A0A2N3X285_9PSEU</name>
<dbReference type="Proteomes" id="UP000233750">
    <property type="component" value="Unassembled WGS sequence"/>
</dbReference>
<dbReference type="AlphaFoldDB" id="A0A2N3X285"/>
<proteinExistence type="predicted"/>
<dbReference type="EMBL" id="PJMY01000001">
    <property type="protein sequence ID" value="PKW00233.1"/>
    <property type="molecule type" value="Genomic_DNA"/>
</dbReference>
<evidence type="ECO:0000313" key="3">
    <source>
        <dbReference type="Proteomes" id="UP000233750"/>
    </source>
</evidence>
<evidence type="ECO:0000313" key="2">
    <source>
        <dbReference type="EMBL" id="PKW00233.1"/>
    </source>
</evidence>
<keyword evidence="3" id="KW-1185">Reference proteome</keyword>
<sequence length="290" mass="30995">MGTCSTAANAARNGSACPLRTWTARSRCHKGKKAAQKLAVHGCCRQHHLLFRAPSGLFFRRCRGTLSRSSRASSGSAILTIGEGPRRRTRAACVPLIRQRLTPLAAYSAQGLTLRDTRRRATRKKVLPSADSQQTRLAVSARVTKSRIFAGQDGRWLWSVRETWFCDQRPRRDLVRYPGDAVMTGCEGSITCSDRAMVRCLTQQARPSAQRPGCTGAGCPEVPSASRGAGIAGAAEMASETLHSAGSGGYRFEPGNCRGADLPVGRRRSRIAERPEGPGGGGGFSAAALA</sequence>
<reference evidence="2 3" key="1">
    <citation type="submission" date="2017-12" db="EMBL/GenBank/DDBJ databases">
        <title>Sequencing the genomes of 1000 Actinobacteria strains.</title>
        <authorList>
            <person name="Klenk H.-P."/>
        </authorList>
    </citation>
    <scope>NUCLEOTIDE SEQUENCE [LARGE SCALE GENOMIC DNA]</scope>
    <source>
        <strain evidence="2 3">DSM 45165</strain>
    </source>
</reference>
<gene>
    <name evidence="2" type="ORF">ATK30_0325</name>
</gene>
<evidence type="ECO:0000256" key="1">
    <source>
        <dbReference type="SAM" id="MobiDB-lite"/>
    </source>
</evidence>
<accession>A0A2N3X285</accession>
<feature type="region of interest" description="Disordered" evidence="1">
    <location>
        <begin position="262"/>
        <end position="290"/>
    </location>
</feature>
<comment type="caution">
    <text evidence="2">The sequence shown here is derived from an EMBL/GenBank/DDBJ whole genome shotgun (WGS) entry which is preliminary data.</text>
</comment>